<feature type="compositionally biased region" description="Acidic residues" evidence="1">
    <location>
        <begin position="81"/>
        <end position="96"/>
    </location>
</feature>
<gene>
    <name evidence="3" type="ORF">CPOL0286_LOCUS6339</name>
</gene>
<name>A0A7S4HUL0_9EUKA</name>
<evidence type="ECO:0000259" key="2">
    <source>
        <dbReference type="Pfam" id="PF14216"/>
    </source>
</evidence>
<dbReference type="AlphaFoldDB" id="A0A7S4HUL0"/>
<feature type="compositionally biased region" description="Low complexity" evidence="1">
    <location>
        <begin position="57"/>
        <end position="67"/>
    </location>
</feature>
<accession>A0A7S4HUL0</accession>
<evidence type="ECO:0000313" key="3">
    <source>
        <dbReference type="EMBL" id="CAE2209862.1"/>
    </source>
</evidence>
<feature type="compositionally biased region" description="Low complexity" evidence="1">
    <location>
        <begin position="149"/>
        <end position="160"/>
    </location>
</feature>
<feature type="domain" description="DUF4326" evidence="2">
    <location>
        <begin position="467"/>
        <end position="580"/>
    </location>
</feature>
<evidence type="ECO:0000256" key="1">
    <source>
        <dbReference type="SAM" id="MobiDB-lite"/>
    </source>
</evidence>
<dbReference type="EMBL" id="HBKO01014001">
    <property type="protein sequence ID" value="CAE2209862.1"/>
    <property type="molecule type" value="Transcribed_RNA"/>
</dbReference>
<proteinExistence type="predicted"/>
<organism evidence="3">
    <name type="scientific">Prymnesium polylepis</name>
    <dbReference type="NCBI Taxonomy" id="72548"/>
    <lineage>
        <taxon>Eukaryota</taxon>
        <taxon>Haptista</taxon>
        <taxon>Haptophyta</taxon>
        <taxon>Prymnesiophyceae</taxon>
        <taxon>Prymnesiales</taxon>
        <taxon>Prymnesiaceae</taxon>
        <taxon>Prymnesium</taxon>
    </lineage>
</organism>
<feature type="region of interest" description="Disordered" evidence="1">
    <location>
        <begin position="57"/>
        <end position="160"/>
    </location>
</feature>
<sequence length="654" mass="71441">MPISVLECDVPGRPDMQYSTTDSAVLLIRRFFAQRKEADSSTVGTEKDFLAFVQQPSAASSSSLSSSDLEEGNGDAGAAEVDADADAEEAAEEGTAEGDAAAGAEADAEEAMADASEGAARRSERTPIEPQRLTVDVGGNSHRRKSSGTRARTTPTETPEISTVTLEDNATRTFRMQYSEYQKALAPDSDVELSIGPEGSVVRGTSVDGSAAEHAFMFGAGLGERTIRCKASELFCYKAFLGASASGIERITGERWPALSKQEREKGLRLEVLENSVSVVSVHDEVAWGKLTRAQKLERKQAELEPSTSNVGDMLEAYQRQYGRVFESPPALIKPYSTAYKIATGEDPPPGAVFWKLAKGSDNVQVGKDMAKVAYHAGQLAERERGGGKADVLLLKYREANCIGMTKLGFECWMHMLKKISPEYLLSLRRKPQPSDDYSQQIKQLQLGPEGEYVGASNVWEWHDSPTVKAGSMFANPYKGVKDSAESMRLFRKYVEARASPGTTTEQVIDLLPPNVQALARKRHVNGSVHEGKGKSVAHLRLEIVADAFRTALSELRGKRLGCWCDAAKIKEGLCHATVIESVAGTRCEHPYEYPNGAWIITWGDVAMNEVEMQRIGQMAERGVPVERLREIKVELEAKGTECVLIDLRQLLPE</sequence>
<dbReference type="InterPro" id="IPR025475">
    <property type="entry name" value="DUF4326"/>
</dbReference>
<reference evidence="3" key="1">
    <citation type="submission" date="2021-01" db="EMBL/GenBank/DDBJ databases">
        <authorList>
            <person name="Corre E."/>
            <person name="Pelletier E."/>
            <person name="Niang G."/>
            <person name="Scheremetjew M."/>
            <person name="Finn R."/>
            <person name="Kale V."/>
            <person name="Holt S."/>
            <person name="Cochrane G."/>
            <person name="Meng A."/>
            <person name="Brown T."/>
            <person name="Cohen L."/>
        </authorList>
    </citation>
    <scope>NUCLEOTIDE SEQUENCE</scope>
    <source>
        <strain evidence="3">UIO037</strain>
    </source>
</reference>
<dbReference type="Pfam" id="PF14216">
    <property type="entry name" value="DUF4326"/>
    <property type="match status" value="1"/>
</dbReference>
<protein>
    <recommendedName>
        <fullName evidence="2">DUF4326 domain-containing protein</fullName>
    </recommendedName>
</protein>